<name>A0A409WWI2_9AGAR</name>
<keyword evidence="2" id="KW-1185">Reference proteome</keyword>
<dbReference type="AlphaFoldDB" id="A0A409WWI2"/>
<evidence type="ECO:0000313" key="1">
    <source>
        <dbReference type="EMBL" id="PPQ82875.1"/>
    </source>
</evidence>
<reference evidence="1 2" key="1">
    <citation type="journal article" date="2018" name="Evol. Lett.">
        <title>Horizontal gene cluster transfer increased hallucinogenic mushroom diversity.</title>
        <authorList>
            <person name="Reynolds H.T."/>
            <person name="Vijayakumar V."/>
            <person name="Gluck-Thaler E."/>
            <person name="Korotkin H.B."/>
            <person name="Matheny P.B."/>
            <person name="Slot J.C."/>
        </authorList>
    </citation>
    <scope>NUCLEOTIDE SEQUENCE [LARGE SCALE GENOMIC DNA]</scope>
    <source>
        <strain evidence="1 2">SRW20</strain>
    </source>
</reference>
<dbReference type="InParanoid" id="A0A409WWI2"/>
<comment type="caution">
    <text evidence="1">The sequence shown here is derived from an EMBL/GenBank/DDBJ whole genome shotgun (WGS) entry which is preliminary data.</text>
</comment>
<organism evidence="1 2">
    <name type="scientific">Gymnopilus dilepis</name>
    <dbReference type="NCBI Taxonomy" id="231916"/>
    <lineage>
        <taxon>Eukaryota</taxon>
        <taxon>Fungi</taxon>
        <taxon>Dikarya</taxon>
        <taxon>Basidiomycota</taxon>
        <taxon>Agaricomycotina</taxon>
        <taxon>Agaricomycetes</taxon>
        <taxon>Agaricomycetidae</taxon>
        <taxon>Agaricales</taxon>
        <taxon>Agaricineae</taxon>
        <taxon>Hymenogastraceae</taxon>
        <taxon>Gymnopilus</taxon>
    </lineage>
</organism>
<gene>
    <name evidence="1" type="ORF">CVT26_007552</name>
</gene>
<proteinExistence type="predicted"/>
<dbReference type="Proteomes" id="UP000284706">
    <property type="component" value="Unassembled WGS sequence"/>
</dbReference>
<evidence type="ECO:0000313" key="2">
    <source>
        <dbReference type="Proteomes" id="UP000284706"/>
    </source>
</evidence>
<dbReference type="EMBL" id="NHYE01004694">
    <property type="protein sequence ID" value="PPQ82875.1"/>
    <property type="molecule type" value="Genomic_DNA"/>
</dbReference>
<sequence>MEAVQNRCDFLIVGGFSLQEIGLGEVFPSGNSKWRLVVEEDMTKEESEEDEESTEVFGDAGVVGTLAGIEDNGEELVVLAKQDAGP</sequence>
<accession>A0A409WWI2</accession>
<protein>
    <submittedName>
        <fullName evidence="1">Uncharacterized protein</fullName>
    </submittedName>
</protein>